<evidence type="ECO:0000256" key="1">
    <source>
        <dbReference type="SAM" id="Phobius"/>
    </source>
</evidence>
<feature type="transmembrane region" description="Helical" evidence="1">
    <location>
        <begin position="168"/>
        <end position="187"/>
    </location>
</feature>
<dbReference type="Proteomes" id="UP001175227">
    <property type="component" value="Unassembled WGS sequence"/>
</dbReference>
<organism evidence="2 3">
    <name type="scientific">Armillaria novae-zelandiae</name>
    <dbReference type="NCBI Taxonomy" id="153914"/>
    <lineage>
        <taxon>Eukaryota</taxon>
        <taxon>Fungi</taxon>
        <taxon>Dikarya</taxon>
        <taxon>Basidiomycota</taxon>
        <taxon>Agaricomycotina</taxon>
        <taxon>Agaricomycetes</taxon>
        <taxon>Agaricomycetidae</taxon>
        <taxon>Agaricales</taxon>
        <taxon>Marasmiineae</taxon>
        <taxon>Physalacriaceae</taxon>
        <taxon>Armillaria</taxon>
    </lineage>
</organism>
<protein>
    <submittedName>
        <fullName evidence="2">Uncharacterized protein</fullName>
    </submittedName>
</protein>
<feature type="transmembrane region" description="Helical" evidence="1">
    <location>
        <begin position="221"/>
        <end position="239"/>
    </location>
</feature>
<keyword evidence="1" id="KW-0472">Membrane</keyword>
<dbReference type="AlphaFoldDB" id="A0AA39P255"/>
<keyword evidence="1" id="KW-1133">Transmembrane helix</keyword>
<dbReference type="EMBL" id="JAUEPR010000021">
    <property type="protein sequence ID" value="KAK0476163.1"/>
    <property type="molecule type" value="Genomic_DNA"/>
</dbReference>
<reference evidence="2" key="1">
    <citation type="submission" date="2023-06" db="EMBL/GenBank/DDBJ databases">
        <authorList>
            <consortium name="Lawrence Berkeley National Laboratory"/>
            <person name="Ahrendt S."/>
            <person name="Sahu N."/>
            <person name="Indic B."/>
            <person name="Wong-Bajracharya J."/>
            <person name="Merenyi Z."/>
            <person name="Ke H.-M."/>
            <person name="Monk M."/>
            <person name="Kocsube S."/>
            <person name="Drula E."/>
            <person name="Lipzen A."/>
            <person name="Balint B."/>
            <person name="Henrissat B."/>
            <person name="Andreopoulos B."/>
            <person name="Martin F.M."/>
            <person name="Harder C.B."/>
            <person name="Rigling D."/>
            <person name="Ford K.L."/>
            <person name="Foster G.D."/>
            <person name="Pangilinan J."/>
            <person name="Papanicolaou A."/>
            <person name="Barry K."/>
            <person name="LaButti K."/>
            <person name="Viragh M."/>
            <person name="Koriabine M."/>
            <person name="Yan M."/>
            <person name="Riley R."/>
            <person name="Champramary S."/>
            <person name="Plett K.L."/>
            <person name="Tsai I.J."/>
            <person name="Slot J."/>
            <person name="Sipos G."/>
            <person name="Plett J."/>
            <person name="Nagy L.G."/>
            <person name="Grigoriev I.V."/>
        </authorList>
    </citation>
    <scope>NUCLEOTIDE SEQUENCE</scope>
    <source>
        <strain evidence="2">ICMP 16352</strain>
    </source>
</reference>
<keyword evidence="1" id="KW-0812">Transmembrane</keyword>
<accession>A0AA39P255</accession>
<evidence type="ECO:0000313" key="2">
    <source>
        <dbReference type="EMBL" id="KAK0476163.1"/>
    </source>
</evidence>
<evidence type="ECO:0000313" key="3">
    <source>
        <dbReference type="Proteomes" id="UP001175227"/>
    </source>
</evidence>
<name>A0AA39P255_9AGAR</name>
<sequence length="317" mass="36082">MDSSPIPSDPKPDCTSGLFYEPPFQNAITAGTGWDKVLCEILHSKSRMSYHAYEEIASAYAEVLQLLEASNGSLVGLYYRSDLKQILSTAEYFVQYSKRHQSLKFGKVLGAGWSSIPIGDGIVDCTGTHQTKIKTDISLLRDQTRLERRYKDFDNRRLLEFITRVSKILAEVSIAMLVCLIVLAVALPWYWKFIISKAVFALAIGTVACFGFDVSNRMQKVALTVQNLYMHYFLFIWAWNDFAYLIQIAETDPTGVSDLEDARNFQHVFAASFVGRREKLQRLQMRISVSPAYLTKKEAGLWRSIGRGKPFWKRRTA</sequence>
<gene>
    <name evidence="2" type="ORF">IW261DRAFT_1492316</name>
</gene>
<keyword evidence="3" id="KW-1185">Reference proteome</keyword>
<feature type="transmembrane region" description="Helical" evidence="1">
    <location>
        <begin position="193"/>
        <end position="214"/>
    </location>
</feature>
<proteinExistence type="predicted"/>
<comment type="caution">
    <text evidence="2">The sequence shown here is derived from an EMBL/GenBank/DDBJ whole genome shotgun (WGS) entry which is preliminary data.</text>
</comment>